<dbReference type="EMBL" id="JACOOJ010000002">
    <property type="protein sequence ID" value="MBC5631466.1"/>
    <property type="molecule type" value="Genomic_DNA"/>
</dbReference>
<sequence>MNQTRITTALFRNRISDDEIPFFRGAMIRLSGGDALFHNHNGDGFNYSYPLVQYKKVKGSAVVLGINQGAVAVERLFGMESTFSCQLGNRNIELELASIRTESLFSCCCESDNTYRIRYWLPLNCENYKEYQQAEGLIERIAMLEKILVGNVLSFGKGIGIHFEFPVICRILKLEDPGLSRYKNVELMSFSAVFRCNVFLPEYIGLGKSSSMGYGIVNCIRDVK</sequence>
<dbReference type="Pfam" id="PF17955">
    <property type="entry name" value="Cas6b_N"/>
    <property type="match status" value="1"/>
</dbReference>
<reference evidence="3 4" key="1">
    <citation type="submission" date="2020-08" db="EMBL/GenBank/DDBJ databases">
        <title>Genome public.</title>
        <authorList>
            <person name="Liu C."/>
            <person name="Sun Q."/>
        </authorList>
    </citation>
    <scope>NUCLEOTIDE SEQUENCE [LARGE SCALE GENOMIC DNA]</scope>
    <source>
        <strain evidence="3 4">NSJ-79</strain>
    </source>
</reference>
<name>A0ABR7DJ52_9BACT</name>
<organism evidence="3 4">
    <name type="scientific">Parabacteroides hominis</name>
    <dbReference type="NCBI Taxonomy" id="2763057"/>
    <lineage>
        <taxon>Bacteria</taxon>
        <taxon>Pseudomonadati</taxon>
        <taxon>Bacteroidota</taxon>
        <taxon>Bacteroidia</taxon>
        <taxon>Bacteroidales</taxon>
        <taxon>Tannerellaceae</taxon>
        <taxon>Parabacteroides</taxon>
    </lineage>
</organism>
<evidence type="ECO:0000259" key="2">
    <source>
        <dbReference type="Pfam" id="PF17955"/>
    </source>
</evidence>
<evidence type="ECO:0000313" key="4">
    <source>
        <dbReference type="Proteomes" id="UP000651475"/>
    </source>
</evidence>
<dbReference type="Pfam" id="PF17262">
    <property type="entry name" value="Cas6b_C"/>
    <property type="match status" value="1"/>
</dbReference>
<protein>
    <recommendedName>
        <fullName evidence="5">DNA repair protein</fullName>
    </recommendedName>
</protein>
<evidence type="ECO:0000259" key="1">
    <source>
        <dbReference type="Pfam" id="PF17262"/>
    </source>
</evidence>
<dbReference type="Proteomes" id="UP000651475">
    <property type="component" value="Unassembled WGS sequence"/>
</dbReference>
<feature type="domain" description="Cas6b C-terminal" evidence="1">
    <location>
        <begin position="111"/>
        <end position="218"/>
    </location>
</feature>
<comment type="caution">
    <text evidence="3">The sequence shown here is derived from an EMBL/GenBank/DDBJ whole genome shotgun (WGS) entry which is preliminary data.</text>
</comment>
<feature type="domain" description="Cas6b N-terminal" evidence="2">
    <location>
        <begin position="8"/>
        <end position="101"/>
    </location>
</feature>
<evidence type="ECO:0000313" key="3">
    <source>
        <dbReference type="EMBL" id="MBC5631466.1"/>
    </source>
</evidence>
<gene>
    <name evidence="3" type="ORF">H8S65_01555</name>
</gene>
<dbReference type="InterPro" id="IPR020209">
    <property type="entry name" value="Cas6b_C"/>
</dbReference>
<dbReference type="RefSeq" id="WP_186928209.1">
    <property type="nucleotide sequence ID" value="NZ_JACOOJ010000002.1"/>
</dbReference>
<accession>A0ABR7DJ52</accession>
<proteinExistence type="predicted"/>
<evidence type="ECO:0008006" key="5">
    <source>
        <dbReference type="Google" id="ProtNLM"/>
    </source>
</evidence>
<keyword evidence="4" id="KW-1185">Reference proteome</keyword>
<dbReference type="InterPro" id="IPR041528">
    <property type="entry name" value="Cas6b_N"/>
</dbReference>